<dbReference type="Proteomes" id="UP001221142">
    <property type="component" value="Unassembled WGS sequence"/>
</dbReference>
<evidence type="ECO:0000313" key="2">
    <source>
        <dbReference type="EMBL" id="KAJ7630807.1"/>
    </source>
</evidence>
<name>A0AAD7FPK5_9AGAR</name>
<sequence length="227" mass="25662">MCTGWLFGNHLHVASLRQSPLQCCSSSRVADSTSPIEETWWDQPPNQDAALWEAPLEEEIDPRLLSRDELKIREHQFHVERISSVVSFWRSCVAAACMGEDEMRLEPFLNSLEEENEYDSCAISREGWGLKIGGDAWQWGVVHPKKAYSGSSSSAHGSLTHAGSLTASTSDVPEAGHKAYAFVERIARQESADADRKRRMHKFYQMSTNEKVKKIEEMVRHLHSTSD</sequence>
<proteinExistence type="predicted"/>
<feature type="region of interest" description="Disordered" evidence="1">
    <location>
        <begin position="150"/>
        <end position="170"/>
    </location>
</feature>
<organism evidence="2 3">
    <name type="scientific">Roridomyces roridus</name>
    <dbReference type="NCBI Taxonomy" id="1738132"/>
    <lineage>
        <taxon>Eukaryota</taxon>
        <taxon>Fungi</taxon>
        <taxon>Dikarya</taxon>
        <taxon>Basidiomycota</taxon>
        <taxon>Agaricomycotina</taxon>
        <taxon>Agaricomycetes</taxon>
        <taxon>Agaricomycetidae</taxon>
        <taxon>Agaricales</taxon>
        <taxon>Marasmiineae</taxon>
        <taxon>Mycenaceae</taxon>
        <taxon>Roridomyces</taxon>
    </lineage>
</organism>
<reference evidence="2" key="1">
    <citation type="submission" date="2023-03" db="EMBL/GenBank/DDBJ databases">
        <title>Massive genome expansion in bonnet fungi (Mycena s.s.) driven by repeated elements and novel gene families across ecological guilds.</title>
        <authorList>
            <consortium name="Lawrence Berkeley National Laboratory"/>
            <person name="Harder C.B."/>
            <person name="Miyauchi S."/>
            <person name="Viragh M."/>
            <person name="Kuo A."/>
            <person name="Thoen E."/>
            <person name="Andreopoulos B."/>
            <person name="Lu D."/>
            <person name="Skrede I."/>
            <person name="Drula E."/>
            <person name="Henrissat B."/>
            <person name="Morin E."/>
            <person name="Kohler A."/>
            <person name="Barry K."/>
            <person name="LaButti K."/>
            <person name="Morin E."/>
            <person name="Salamov A."/>
            <person name="Lipzen A."/>
            <person name="Mereny Z."/>
            <person name="Hegedus B."/>
            <person name="Baldrian P."/>
            <person name="Stursova M."/>
            <person name="Weitz H."/>
            <person name="Taylor A."/>
            <person name="Grigoriev I.V."/>
            <person name="Nagy L.G."/>
            <person name="Martin F."/>
            <person name="Kauserud H."/>
        </authorList>
    </citation>
    <scope>NUCLEOTIDE SEQUENCE</scope>
    <source>
        <strain evidence="2">9284</strain>
    </source>
</reference>
<keyword evidence="3" id="KW-1185">Reference proteome</keyword>
<gene>
    <name evidence="2" type="ORF">FB45DRAFT_547379</name>
</gene>
<feature type="compositionally biased region" description="Low complexity" evidence="1">
    <location>
        <begin position="150"/>
        <end position="164"/>
    </location>
</feature>
<dbReference type="EMBL" id="JARKIF010000009">
    <property type="protein sequence ID" value="KAJ7630807.1"/>
    <property type="molecule type" value="Genomic_DNA"/>
</dbReference>
<comment type="caution">
    <text evidence="2">The sequence shown here is derived from an EMBL/GenBank/DDBJ whole genome shotgun (WGS) entry which is preliminary data.</text>
</comment>
<accession>A0AAD7FPK5</accession>
<dbReference type="AlphaFoldDB" id="A0AAD7FPK5"/>
<protein>
    <submittedName>
        <fullName evidence="2">Uncharacterized protein</fullName>
    </submittedName>
</protein>
<evidence type="ECO:0000256" key="1">
    <source>
        <dbReference type="SAM" id="MobiDB-lite"/>
    </source>
</evidence>
<evidence type="ECO:0000313" key="3">
    <source>
        <dbReference type="Proteomes" id="UP001221142"/>
    </source>
</evidence>